<sequence length="131" mass="14918">MLSEVEGLVQMCCAGFRSTCLSSLQENTLQNVLPISSTFKPTTAPGKEEQVRPIPKEKVKLLEGQPLSFETILPPNAANALTNGCSENRADNSRCKSYFFEYINEFKEWARQSDHVFDEHFWEVRLPYVNV</sequence>
<evidence type="ECO:0000313" key="1">
    <source>
        <dbReference type="EMBL" id="RCN25983.1"/>
    </source>
</evidence>
<keyword evidence="2" id="KW-1185">Reference proteome</keyword>
<dbReference type="Proteomes" id="UP000252519">
    <property type="component" value="Unassembled WGS sequence"/>
</dbReference>
<organism evidence="1 2">
    <name type="scientific">Ancylostoma caninum</name>
    <name type="common">Dog hookworm</name>
    <dbReference type="NCBI Taxonomy" id="29170"/>
    <lineage>
        <taxon>Eukaryota</taxon>
        <taxon>Metazoa</taxon>
        <taxon>Ecdysozoa</taxon>
        <taxon>Nematoda</taxon>
        <taxon>Chromadorea</taxon>
        <taxon>Rhabditida</taxon>
        <taxon>Rhabditina</taxon>
        <taxon>Rhabditomorpha</taxon>
        <taxon>Strongyloidea</taxon>
        <taxon>Ancylostomatidae</taxon>
        <taxon>Ancylostomatinae</taxon>
        <taxon>Ancylostoma</taxon>
    </lineage>
</organism>
<evidence type="ECO:0000313" key="2">
    <source>
        <dbReference type="Proteomes" id="UP000252519"/>
    </source>
</evidence>
<comment type="caution">
    <text evidence="1">The sequence shown here is derived from an EMBL/GenBank/DDBJ whole genome shotgun (WGS) entry which is preliminary data.</text>
</comment>
<dbReference type="AlphaFoldDB" id="A0A368F1N0"/>
<name>A0A368F1N0_ANCCA</name>
<protein>
    <submittedName>
        <fullName evidence="1">Uncharacterized protein</fullName>
    </submittedName>
</protein>
<proteinExistence type="predicted"/>
<reference evidence="1 2" key="1">
    <citation type="submission" date="2014-10" db="EMBL/GenBank/DDBJ databases">
        <title>Draft genome of the hookworm Ancylostoma caninum.</title>
        <authorList>
            <person name="Mitreva M."/>
        </authorList>
    </citation>
    <scope>NUCLEOTIDE SEQUENCE [LARGE SCALE GENOMIC DNA]</scope>
    <source>
        <strain evidence="1 2">Baltimore</strain>
    </source>
</reference>
<dbReference type="EMBL" id="JOJR01009710">
    <property type="protein sequence ID" value="RCN25983.1"/>
    <property type="molecule type" value="Genomic_DNA"/>
</dbReference>
<gene>
    <name evidence="1" type="ORF">ANCCAN_28300</name>
</gene>
<accession>A0A368F1N0</accession>